<evidence type="ECO:0000256" key="2">
    <source>
        <dbReference type="SAM" id="SignalP"/>
    </source>
</evidence>
<feature type="chain" id="PRO_5022687604" evidence="2">
    <location>
        <begin position="19"/>
        <end position="424"/>
    </location>
</feature>
<protein>
    <submittedName>
        <fullName evidence="3">Protein BatD</fullName>
    </submittedName>
</protein>
<sequence>MRRAALLLLLAPALPATAQQDAAAQGGPVMQVTFEETEAIPGQPLSLRLTVLAPTYFPEPPVWPGLEAPNLLVRLPERSTNPTSARVGGETWSGITRTYRISPMVPGAFSIPPQEVIVTYADPDTNAPVKATLHTQAIGFRGVLPEGAEGLDPFIAASALTLEQTVEGTPGAMKPGDSVTRTVKATVTGTSPMFLPHLLAPVAVEGLAAYPDAPAVAETDDRGELGGSRTESVTLVAEGGGSGAAPAVTLDWYNLTSGAVETATLEGFAITVDGPPAGASAGPRDWRAIALAGLAGLGAVAAGVLAFRRGRPVLVRRLGEARARRRASEPHAYARLRRVIASRDHARLRPALDRWAQRTTGPDPRAAPDIGAALAALGAARYGRAAPVQDDAAWNTLARELARARASALRTGRTVRSLPRLNPV</sequence>
<reference evidence="3 4" key="1">
    <citation type="submission" date="2019-06" db="EMBL/GenBank/DDBJ databases">
        <title>Genome sequence of Rhodobacteraceae bacterium D4M1.</title>
        <authorList>
            <person name="Cao J."/>
        </authorList>
    </citation>
    <scope>NUCLEOTIDE SEQUENCE [LARGE SCALE GENOMIC DNA]</scope>
    <source>
        <strain evidence="3 4">D4M1</strain>
    </source>
</reference>
<feature type="transmembrane region" description="Helical" evidence="1">
    <location>
        <begin position="286"/>
        <end position="307"/>
    </location>
</feature>
<dbReference type="AlphaFoldDB" id="A0A5B8FVB2"/>
<proteinExistence type="predicted"/>
<dbReference type="Proteomes" id="UP000305888">
    <property type="component" value="Chromosome"/>
</dbReference>
<dbReference type="PANTHER" id="PTHR40940">
    <property type="entry name" value="PROTEIN BATD-RELATED"/>
    <property type="match status" value="1"/>
</dbReference>
<name>A0A5B8FVB2_9RHOB</name>
<gene>
    <name evidence="3" type="ORF">FDP22_00525</name>
</gene>
<dbReference type="RefSeq" id="WP_138577309.1">
    <property type="nucleotide sequence ID" value="NZ_CP040818.1"/>
</dbReference>
<keyword evidence="4" id="KW-1185">Reference proteome</keyword>
<keyword evidence="1" id="KW-1133">Transmembrane helix</keyword>
<evidence type="ECO:0000313" key="3">
    <source>
        <dbReference type="EMBL" id="QDL90409.1"/>
    </source>
</evidence>
<dbReference type="EMBL" id="CP040818">
    <property type="protein sequence ID" value="QDL90409.1"/>
    <property type="molecule type" value="Genomic_DNA"/>
</dbReference>
<keyword evidence="1" id="KW-0812">Transmembrane</keyword>
<keyword evidence="1" id="KW-0472">Membrane</keyword>
<organism evidence="3 4">
    <name type="scientific">Paroceanicella profunda</name>
    <dbReference type="NCBI Taxonomy" id="2579971"/>
    <lineage>
        <taxon>Bacteria</taxon>
        <taxon>Pseudomonadati</taxon>
        <taxon>Pseudomonadota</taxon>
        <taxon>Alphaproteobacteria</taxon>
        <taxon>Rhodobacterales</taxon>
        <taxon>Paracoccaceae</taxon>
        <taxon>Paroceanicella</taxon>
    </lineage>
</organism>
<dbReference type="OrthoDB" id="7699970at2"/>
<feature type="signal peptide" evidence="2">
    <location>
        <begin position="1"/>
        <end position="18"/>
    </location>
</feature>
<keyword evidence="2" id="KW-0732">Signal</keyword>
<accession>A0A5B8FVB2</accession>
<dbReference type="InterPro" id="IPR025738">
    <property type="entry name" value="BatD"/>
</dbReference>
<dbReference type="PANTHER" id="PTHR40940:SF1">
    <property type="entry name" value="PROTEIN BATD"/>
    <property type="match status" value="1"/>
</dbReference>
<evidence type="ECO:0000313" key="4">
    <source>
        <dbReference type="Proteomes" id="UP000305888"/>
    </source>
</evidence>
<evidence type="ECO:0000256" key="1">
    <source>
        <dbReference type="SAM" id="Phobius"/>
    </source>
</evidence>
<dbReference type="KEGG" id="ppru:FDP22_00525"/>